<reference evidence="4 5" key="1">
    <citation type="submission" date="2024-06" db="EMBL/GenBank/DDBJ databases">
        <title>Draft genome sequence of Geodermatophilus badlandi, a novel member of the Geodermatophilaceae isolated from badland sedimentary rocks in the Red desert, Wyoming, USA.</title>
        <authorList>
            <person name="Ben Tekaya S."/>
            <person name="Nouioui I."/>
            <person name="Flores G.M."/>
            <person name="Shaal M.N."/>
            <person name="Bredoire F."/>
            <person name="Basile F."/>
            <person name="Van Diepen L."/>
            <person name="Ward N.L."/>
        </authorList>
    </citation>
    <scope>NUCLEOTIDE SEQUENCE [LARGE SCALE GENOMIC DNA]</scope>
    <source>
        <strain evidence="4 5">WL48A</strain>
    </source>
</reference>
<protein>
    <submittedName>
        <fullName evidence="4">AAA family ATPase</fullName>
    </submittedName>
</protein>
<dbReference type="PANTHER" id="PTHR16305:SF35">
    <property type="entry name" value="TRANSCRIPTIONAL ACTIVATOR DOMAIN"/>
    <property type="match status" value="1"/>
</dbReference>
<sequence length="920" mass="98008">MAIGDVRRVGLHGRQAERDRLASVIDAVCTGGSGVLVLRGPAGIGKSALLDDAVRGVADVRVLRARGVESEVELAYAALHQLLSPVLGHVEHLPGHQRRALRIALGLEKGPDGGAAADRFLVALAVLGVLAASAEECPVVCLVDDAQWLDPASAATLLFVARRLGAEAIGVLLAVRDPDLRPFPVSDLPELQVEGVDVDAAVALLTERTGAGVDREVCGRLVEWTGGNPLALSELPSVLSPEHLAGLRPLPAPLPLPRTVERLYAERVHRLPDEARTLLLVAAAEDSGDLTRVLAAAHTLGLHSDALELAERSGLVAVSRRNVVFPHPLVRSAVYHSVTAGERRRVHLALRSAADEAGDVDRRAWHAAASALEPDEAVVGELEQAAARACSRGGFEAAGAAMERAADLTADGTARCRRLHSAAEYTWMAGHLRHAARLLEAARPLAVEPLLRADIGRLRGWIEFSVGSPAAARHILMEAARDVAPIDSPAARRMLGAAAESAWLARAQGEGAEIRRVTSGLDPPADARDSSSADLLAGFLAFLEGDAGDAVQRIAATIRTAEERADADMLVAAAQHAFYVGDDDAALRLSADAVARSRATGKAAELLFALPRLVQAQLLQGRWTAAAAGAAEAVQLARGTGQPELSALPLAWLTLLASLRGARGEAGDFAHRCESLAQTYALGVFRAPILEILRWARATDMLICGRPASAFLLLEDLDHPVVTAMAALDRVEAAVQSGHRQRAQHWLQGVEVLATATGAPWALATAAHCRALLSEGPVAWDHFAEALRHQEQARRPFERARAALAYGEALRRSRRRVDARPLLGTALDLFDGLDATAWAERTRSELRACGQTLQRRDPSARLRLTPQEVQVARFVASGLPTRAVAEQLFLSPRTVDFHLRNVFNKLGISSRSELAAQRFA</sequence>
<dbReference type="PRINTS" id="PR00038">
    <property type="entry name" value="HTHLUXR"/>
</dbReference>
<comment type="caution">
    <text evidence="4">The sequence shown here is derived from an EMBL/GenBank/DDBJ whole genome shotgun (WGS) entry which is preliminary data.</text>
</comment>
<dbReference type="Pfam" id="PF00196">
    <property type="entry name" value="GerE"/>
    <property type="match status" value="1"/>
</dbReference>
<dbReference type="PROSITE" id="PS00622">
    <property type="entry name" value="HTH_LUXR_1"/>
    <property type="match status" value="1"/>
</dbReference>
<dbReference type="EMBL" id="JBFNXQ010000003">
    <property type="protein sequence ID" value="MEX5717143.1"/>
    <property type="molecule type" value="Genomic_DNA"/>
</dbReference>
<dbReference type="Proteomes" id="UP001560045">
    <property type="component" value="Unassembled WGS sequence"/>
</dbReference>
<dbReference type="PANTHER" id="PTHR16305">
    <property type="entry name" value="TESTICULAR SOLUBLE ADENYLYL CYCLASE"/>
    <property type="match status" value="1"/>
</dbReference>
<feature type="domain" description="HTH luxR-type" evidence="3">
    <location>
        <begin position="857"/>
        <end position="920"/>
    </location>
</feature>
<dbReference type="InterPro" id="IPR027417">
    <property type="entry name" value="P-loop_NTPase"/>
</dbReference>
<dbReference type="Pfam" id="PF13191">
    <property type="entry name" value="AAA_16"/>
    <property type="match status" value="1"/>
</dbReference>
<dbReference type="SUPFAM" id="SSF52540">
    <property type="entry name" value="P-loop containing nucleoside triphosphate hydrolases"/>
    <property type="match status" value="1"/>
</dbReference>
<dbReference type="InterPro" id="IPR000792">
    <property type="entry name" value="Tscrpt_reg_LuxR_C"/>
</dbReference>
<dbReference type="InterPro" id="IPR016032">
    <property type="entry name" value="Sig_transdc_resp-reg_C-effctor"/>
</dbReference>
<evidence type="ECO:0000259" key="3">
    <source>
        <dbReference type="PROSITE" id="PS50043"/>
    </source>
</evidence>
<accession>A0ABV3X9C6</accession>
<dbReference type="SMART" id="SM00421">
    <property type="entry name" value="HTH_LUXR"/>
    <property type="match status" value="1"/>
</dbReference>
<gene>
    <name evidence="4" type="ORF">ABQ292_02010</name>
</gene>
<organism evidence="4 5">
    <name type="scientific">Geodermatophilus maliterrae</name>
    <dbReference type="NCBI Taxonomy" id="3162531"/>
    <lineage>
        <taxon>Bacteria</taxon>
        <taxon>Bacillati</taxon>
        <taxon>Actinomycetota</taxon>
        <taxon>Actinomycetes</taxon>
        <taxon>Geodermatophilales</taxon>
        <taxon>Geodermatophilaceae</taxon>
        <taxon>Geodermatophilus</taxon>
    </lineage>
</organism>
<evidence type="ECO:0000313" key="5">
    <source>
        <dbReference type="Proteomes" id="UP001560045"/>
    </source>
</evidence>
<dbReference type="PROSITE" id="PS50043">
    <property type="entry name" value="HTH_LUXR_2"/>
    <property type="match status" value="1"/>
</dbReference>
<dbReference type="SUPFAM" id="SSF46894">
    <property type="entry name" value="C-terminal effector domain of the bipartite response regulators"/>
    <property type="match status" value="1"/>
</dbReference>
<keyword evidence="5" id="KW-1185">Reference proteome</keyword>
<dbReference type="RefSeq" id="WP_369202718.1">
    <property type="nucleotide sequence ID" value="NZ_JBFNXQ010000003.1"/>
</dbReference>
<dbReference type="Gene3D" id="1.10.10.10">
    <property type="entry name" value="Winged helix-like DNA-binding domain superfamily/Winged helix DNA-binding domain"/>
    <property type="match status" value="1"/>
</dbReference>
<proteinExistence type="predicted"/>
<evidence type="ECO:0000256" key="2">
    <source>
        <dbReference type="ARBA" id="ARBA00022840"/>
    </source>
</evidence>
<keyword evidence="2" id="KW-0067">ATP-binding</keyword>
<dbReference type="InterPro" id="IPR041664">
    <property type="entry name" value="AAA_16"/>
</dbReference>
<name>A0ABV3X9C6_9ACTN</name>
<dbReference type="InterPro" id="IPR036388">
    <property type="entry name" value="WH-like_DNA-bd_sf"/>
</dbReference>
<evidence type="ECO:0000256" key="1">
    <source>
        <dbReference type="ARBA" id="ARBA00022741"/>
    </source>
</evidence>
<evidence type="ECO:0000313" key="4">
    <source>
        <dbReference type="EMBL" id="MEX5717143.1"/>
    </source>
</evidence>
<dbReference type="CDD" id="cd06170">
    <property type="entry name" value="LuxR_C_like"/>
    <property type="match status" value="1"/>
</dbReference>
<keyword evidence="1" id="KW-0547">Nucleotide-binding</keyword>